<dbReference type="Gene3D" id="1.20.1250.20">
    <property type="entry name" value="MFS general substrate transporter like domains"/>
    <property type="match status" value="1"/>
</dbReference>
<dbReference type="InterPro" id="IPR020846">
    <property type="entry name" value="MFS_dom"/>
</dbReference>
<feature type="transmembrane region" description="Helical" evidence="6">
    <location>
        <begin position="171"/>
        <end position="190"/>
    </location>
</feature>
<dbReference type="PANTHER" id="PTHR23534">
    <property type="entry name" value="MFS PERMEASE"/>
    <property type="match status" value="1"/>
</dbReference>
<feature type="transmembrane region" description="Helical" evidence="6">
    <location>
        <begin position="46"/>
        <end position="71"/>
    </location>
</feature>
<proteinExistence type="predicted"/>
<dbReference type="InterPro" id="IPR036259">
    <property type="entry name" value="MFS_trans_sf"/>
</dbReference>
<feature type="domain" description="Major facilitator superfamily (MFS) profile" evidence="7">
    <location>
        <begin position="45"/>
        <end position="450"/>
    </location>
</feature>
<feature type="transmembrane region" description="Helical" evidence="6">
    <location>
        <begin position="363"/>
        <end position="389"/>
    </location>
</feature>
<protein>
    <submittedName>
        <fullName evidence="8">MFS family permease</fullName>
    </submittedName>
</protein>
<feature type="transmembrane region" description="Helical" evidence="6">
    <location>
        <begin position="276"/>
        <end position="298"/>
    </location>
</feature>
<evidence type="ECO:0000256" key="3">
    <source>
        <dbReference type="ARBA" id="ARBA00022989"/>
    </source>
</evidence>
<accession>A0ABS4YIM0</accession>
<dbReference type="InterPro" id="IPR011701">
    <property type="entry name" value="MFS"/>
</dbReference>
<dbReference type="PANTHER" id="PTHR23534:SF1">
    <property type="entry name" value="MAJOR FACILITATOR SUPERFAMILY PROTEIN"/>
    <property type="match status" value="1"/>
</dbReference>
<evidence type="ECO:0000259" key="7">
    <source>
        <dbReference type="PROSITE" id="PS50850"/>
    </source>
</evidence>
<feature type="transmembrane region" description="Helical" evidence="6">
    <location>
        <begin position="111"/>
        <end position="132"/>
    </location>
</feature>
<keyword evidence="9" id="KW-1185">Reference proteome</keyword>
<organism evidence="8 9">
    <name type="scientific">Brachybacterium fresconis</name>
    <dbReference type="NCBI Taxonomy" id="173363"/>
    <lineage>
        <taxon>Bacteria</taxon>
        <taxon>Bacillati</taxon>
        <taxon>Actinomycetota</taxon>
        <taxon>Actinomycetes</taxon>
        <taxon>Micrococcales</taxon>
        <taxon>Dermabacteraceae</taxon>
        <taxon>Brachybacterium</taxon>
    </lineage>
</organism>
<dbReference type="SUPFAM" id="SSF103473">
    <property type="entry name" value="MFS general substrate transporter"/>
    <property type="match status" value="1"/>
</dbReference>
<dbReference type="EMBL" id="JAGIOC010000001">
    <property type="protein sequence ID" value="MBP2408654.1"/>
    <property type="molecule type" value="Genomic_DNA"/>
</dbReference>
<keyword evidence="3 6" id="KW-1133">Transmembrane helix</keyword>
<feature type="transmembrane region" description="Helical" evidence="6">
    <location>
        <begin position="202"/>
        <end position="227"/>
    </location>
</feature>
<dbReference type="PROSITE" id="PS50850">
    <property type="entry name" value="MFS"/>
    <property type="match status" value="1"/>
</dbReference>
<keyword evidence="2 6" id="KW-0812">Transmembrane</keyword>
<keyword evidence="4 6" id="KW-0472">Membrane</keyword>
<feature type="transmembrane region" description="Helical" evidence="6">
    <location>
        <begin position="337"/>
        <end position="357"/>
    </location>
</feature>
<feature type="transmembrane region" description="Helical" evidence="6">
    <location>
        <begin position="138"/>
        <end position="159"/>
    </location>
</feature>
<evidence type="ECO:0000313" key="8">
    <source>
        <dbReference type="EMBL" id="MBP2408654.1"/>
    </source>
</evidence>
<feature type="transmembrane region" description="Helical" evidence="6">
    <location>
        <begin position="425"/>
        <end position="444"/>
    </location>
</feature>
<evidence type="ECO:0000313" key="9">
    <source>
        <dbReference type="Proteomes" id="UP000698222"/>
    </source>
</evidence>
<name>A0ABS4YIM0_9MICO</name>
<evidence type="ECO:0000256" key="4">
    <source>
        <dbReference type="ARBA" id="ARBA00023136"/>
    </source>
</evidence>
<feature type="compositionally biased region" description="Low complexity" evidence="5">
    <location>
        <begin position="10"/>
        <end position="34"/>
    </location>
</feature>
<dbReference type="Pfam" id="PF07690">
    <property type="entry name" value="MFS_1"/>
    <property type="match status" value="1"/>
</dbReference>
<dbReference type="Proteomes" id="UP000698222">
    <property type="component" value="Unassembled WGS sequence"/>
</dbReference>
<comment type="subcellular location">
    <subcellularLocation>
        <location evidence="1">Cell membrane</location>
        <topology evidence="1">Multi-pass membrane protein</topology>
    </subcellularLocation>
</comment>
<feature type="transmembrane region" description="Helical" evidence="6">
    <location>
        <begin position="83"/>
        <end position="104"/>
    </location>
</feature>
<dbReference type="RefSeq" id="WP_209889446.1">
    <property type="nucleotide sequence ID" value="NZ_BAAAJV010000001.1"/>
</dbReference>
<reference evidence="8 9" key="1">
    <citation type="submission" date="2021-03" db="EMBL/GenBank/DDBJ databases">
        <title>Sequencing the genomes of 1000 actinobacteria strains.</title>
        <authorList>
            <person name="Klenk H.-P."/>
        </authorList>
    </citation>
    <scope>NUCLEOTIDE SEQUENCE [LARGE SCALE GENOMIC DNA]</scope>
    <source>
        <strain evidence="8 9">DSM 14564</strain>
    </source>
</reference>
<sequence>MTSPESLNAPTTETPTTETPTSGTPTSGTPSTGTAGALEGTQRRTLVVLVIAQILGTISLGVTPTIGILLAGEVTDNEAWAGLARTSSTLGAALLGIPLGNLAARRGRRTALATGWWVAAAGAALLVVSAQFELVVPLFLGLLMTGAGTAASLQSRFAATDLAAPSTRARSLSLVVWMGAIGNVLGPNLGVPGEVLGATTGLSVYAAAFLIAAVASLLAGTVIFALLRPDPLLVLARRQAALAHDAAAGAPARLRRGERFRRMVAELRANRRARTALVALLTSQVVMVSLMTMTPVHIEHQGGSLTIVGLTISLHVAGMFGLSPVVGILVDRIGHRATISIGIAIFAGSLAAAIFAAGSLAGVMVSLVLLGLGWSFMNVAASALFATVIADRSRASAQGGADALSNLLGATTSFAAGPLMAATSFSALGAVAALLLVPICLLVLNPAHWRA</sequence>
<feature type="region of interest" description="Disordered" evidence="5">
    <location>
        <begin position="1"/>
        <end position="37"/>
    </location>
</feature>
<evidence type="ECO:0000256" key="5">
    <source>
        <dbReference type="SAM" id="MobiDB-lite"/>
    </source>
</evidence>
<evidence type="ECO:0000256" key="6">
    <source>
        <dbReference type="SAM" id="Phobius"/>
    </source>
</evidence>
<gene>
    <name evidence="8" type="ORF">JOF44_001557</name>
</gene>
<evidence type="ECO:0000256" key="2">
    <source>
        <dbReference type="ARBA" id="ARBA00022692"/>
    </source>
</evidence>
<comment type="caution">
    <text evidence="8">The sequence shown here is derived from an EMBL/GenBank/DDBJ whole genome shotgun (WGS) entry which is preliminary data.</text>
</comment>
<feature type="transmembrane region" description="Helical" evidence="6">
    <location>
        <begin position="401"/>
        <end position="419"/>
    </location>
</feature>
<evidence type="ECO:0000256" key="1">
    <source>
        <dbReference type="ARBA" id="ARBA00004651"/>
    </source>
</evidence>
<feature type="transmembrane region" description="Helical" evidence="6">
    <location>
        <begin position="304"/>
        <end position="330"/>
    </location>
</feature>